<keyword evidence="2" id="KW-0256">Endoplasmic reticulum</keyword>
<evidence type="ECO:0000256" key="1">
    <source>
        <dbReference type="ARBA" id="ARBA00022692"/>
    </source>
</evidence>
<evidence type="ECO:0008006" key="10">
    <source>
        <dbReference type="Google" id="ProtNLM"/>
    </source>
</evidence>
<protein>
    <recommendedName>
        <fullName evidence="10">Vacuolar ATPase assembly integral membrane protein VMA21</fullName>
    </recommendedName>
</protein>
<keyword evidence="4 7" id="KW-0472">Membrane</keyword>
<keyword evidence="5" id="KW-0968">Cytoplasmic vesicle</keyword>
<sequence length="162" mass="16494">MPSTADAPAATTANARDDGTAPASLRQRRAESRPAQDPVQATAAHRAAQGLQRKGLQVSRCAIFNLVFFSILIFAVPLGVFFYGLENWFQGNPTYAGFAAAAAANVVVVLFVVVAFAEGDDGDDAGSQGGPASRAFGYSPAATSAGDGSGVGRPGSASKKSQ</sequence>
<feature type="compositionally biased region" description="Low complexity" evidence="6">
    <location>
        <begin position="1"/>
        <end position="14"/>
    </location>
</feature>
<keyword evidence="1 7" id="KW-0812">Transmembrane</keyword>
<feature type="transmembrane region" description="Helical" evidence="7">
    <location>
        <begin position="95"/>
        <end position="117"/>
    </location>
</feature>
<evidence type="ECO:0000256" key="6">
    <source>
        <dbReference type="SAM" id="MobiDB-lite"/>
    </source>
</evidence>
<comment type="caution">
    <text evidence="8">The sequence shown here is derived from an EMBL/GenBank/DDBJ whole genome shotgun (WGS) entry which is preliminary data.</text>
</comment>
<evidence type="ECO:0000256" key="5">
    <source>
        <dbReference type="ARBA" id="ARBA00023329"/>
    </source>
</evidence>
<keyword evidence="3 7" id="KW-1133">Transmembrane helix</keyword>
<feature type="region of interest" description="Disordered" evidence="6">
    <location>
        <begin position="123"/>
        <end position="162"/>
    </location>
</feature>
<proteinExistence type="predicted"/>
<dbReference type="Pfam" id="PF09446">
    <property type="entry name" value="VMA21"/>
    <property type="match status" value="1"/>
</dbReference>
<gene>
    <name evidence="8" type="ORF">HK105_206225</name>
</gene>
<evidence type="ECO:0000313" key="8">
    <source>
        <dbReference type="EMBL" id="KAL2914279.1"/>
    </source>
</evidence>
<name>A0ABR4N472_9FUNG</name>
<evidence type="ECO:0000256" key="7">
    <source>
        <dbReference type="SAM" id="Phobius"/>
    </source>
</evidence>
<evidence type="ECO:0000256" key="3">
    <source>
        <dbReference type="ARBA" id="ARBA00022989"/>
    </source>
</evidence>
<feature type="transmembrane region" description="Helical" evidence="7">
    <location>
        <begin position="62"/>
        <end position="83"/>
    </location>
</feature>
<evidence type="ECO:0000313" key="9">
    <source>
        <dbReference type="Proteomes" id="UP001527925"/>
    </source>
</evidence>
<keyword evidence="9" id="KW-1185">Reference proteome</keyword>
<feature type="region of interest" description="Disordered" evidence="6">
    <location>
        <begin position="1"/>
        <end position="40"/>
    </location>
</feature>
<accession>A0ABR4N472</accession>
<evidence type="ECO:0000256" key="4">
    <source>
        <dbReference type="ARBA" id="ARBA00023136"/>
    </source>
</evidence>
<organism evidence="8 9">
    <name type="scientific">Polyrhizophydium stewartii</name>
    <dbReference type="NCBI Taxonomy" id="2732419"/>
    <lineage>
        <taxon>Eukaryota</taxon>
        <taxon>Fungi</taxon>
        <taxon>Fungi incertae sedis</taxon>
        <taxon>Chytridiomycota</taxon>
        <taxon>Chytridiomycota incertae sedis</taxon>
        <taxon>Chytridiomycetes</taxon>
        <taxon>Rhizophydiales</taxon>
        <taxon>Rhizophydiales incertae sedis</taxon>
        <taxon>Polyrhizophydium</taxon>
    </lineage>
</organism>
<reference evidence="8 9" key="1">
    <citation type="submission" date="2023-09" db="EMBL/GenBank/DDBJ databases">
        <title>Pangenome analysis of Batrachochytrium dendrobatidis and related Chytrids.</title>
        <authorList>
            <person name="Yacoub M.N."/>
            <person name="Stajich J.E."/>
            <person name="James T.Y."/>
        </authorList>
    </citation>
    <scope>NUCLEOTIDE SEQUENCE [LARGE SCALE GENOMIC DNA]</scope>
    <source>
        <strain evidence="8 9">JEL0888</strain>
    </source>
</reference>
<evidence type="ECO:0000256" key="2">
    <source>
        <dbReference type="ARBA" id="ARBA00022824"/>
    </source>
</evidence>
<dbReference type="EMBL" id="JADGIZ020000035">
    <property type="protein sequence ID" value="KAL2914279.1"/>
    <property type="molecule type" value="Genomic_DNA"/>
</dbReference>
<dbReference type="InterPro" id="IPR019013">
    <property type="entry name" value="Vma21"/>
</dbReference>
<dbReference type="Proteomes" id="UP001527925">
    <property type="component" value="Unassembled WGS sequence"/>
</dbReference>